<accession>A0A328VE85</accession>
<dbReference type="OrthoDB" id="166480at2"/>
<sequence length="75" mass="8629">MTGILLLLLLILLIALFDIAALLWGADSRDGPDSPEWQRRGSWFLPIDHARPSGRSAHETYLYLYRRPPHDERTS</sequence>
<organism evidence="1 2">
    <name type="scientific">Thermogemmatispora tikiterensis</name>
    <dbReference type="NCBI Taxonomy" id="1825093"/>
    <lineage>
        <taxon>Bacteria</taxon>
        <taxon>Bacillati</taxon>
        <taxon>Chloroflexota</taxon>
        <taxon>Ktedonobacteria</taxon>
        <taxon>Thermogemmatisporales</taxon>
        <taxon>Thermogemmatisporaceae</taxon>
        <taxon>Thermogemmatispora</taxon>
    </lineage>
</organism>
<dbReference type="AlphaFoldDB" id="A0A328VE85"/>
<dbReference type="Proteomes" id="UP000248706">
    <property type="component" value="Unassembled WGS sequence"/>
</dbReference>
<name>A0A328VE85_9CHLR</name>
<gene>
    <name evidence="1" type="ORF">A4R35_10610</name>
</gene>
<evidence type="ECO:0000313" key="2">
    <source>
        <dbReference type="Proteomes" id="UP000248706"/>
    </source>
</evidence>
<dbReference type="EMBL" id="MCIF01000002">
    <property type="protein sequence ID" value="RAQ95986.1"/>
    <property type="molecule type" value="Genomic_DNA"/>
</dbReference>
<keyword evidence="2" id="KW-1185">Reference proteome</keyword>
<evidence type="ECO:0000313" key="1">
    <source>
        <dbReference type="EMBL" id="RAQ95986.1"/>
    </source>
</evidence>
<comment type="caution">
    <text evidence="1">The sequence shown here is derived from an EMBL/GenBank/DDBJ whole genome shotgun (WGS) entry which is preliminary data.</text>
</comment>
<reference evidence="1 2" key="1">
    <citation type="submission" date="2016-08" db="EMBL/GenBank/DDBJ databases">
        <title>Analysis of Carbohydrate Active Enzymes in Thermogemmatispora T81 Reveals Carbohydrate Degradation Ability.</title>
        <authorList>
            <person name="Tomazini A."/>
            <person name="Lal S."/>
            <person name="Stott M."/>
            <person name="Henrissat B."/>
            <person name="Polikarpov I."/>
            <person name="Sparling R."/>
            <person name="Levin D.B."/>
        </authorList>
    </citation>
    <scope>NUCLEOTIDE SEQUENCE [LARGE SCALE GENOMIC DNA]</scope>
    <source>
        <strain evidence="1 2">T81</strain>
    </source>
</reference>
<protein>
    <submittedName>
        <fullName evidence="1">Uncharacterized protein</fullName>
    </submittedName>
</protein>
<proteinExistence type="predicted"/>
<dbReference type="RefSeq" id="WP_112429191.1">
    <property type="nucleotide sequence ID" value="NZ_MCIF01000002.1"/>
</dbReference>